<protein>
    <recommendedName>
        <fullName evidence="5">Lipoprotein</fullName>
    </recommendedName>
</protein>
<evidence type="ECO:0000313" key="4">
    <source>
        <dbReference type="Proteomes" id="UP000249135"/>
    </source>
</evidence>
<sequence length="117" mass="11688">MKLLIVIVIVLASGLAGCSPAPPEVPASISSASPSPASANGRAAALEAPSGFPKDCQAYLDRVKGCVARQRGAIADAVRAGAEQTQAGWAALPRTERAEACKTSLTAFAAQAPALGC</sequence>
<evidence type="ECO:0000256" key="2">
    <source>
        <dbReference type="SAM" id="SignalP"/>
    </source>
</evidence>
<dbReference type="AlphaFoldDB" id="A0A2W5S4X6"/>
<evidence type="ECO:0008006" key="5">
    <source>
        <dbReference type="Google" id="ProtNLM"/>
    </source>
</evidence>
<evidence type="ECO:0000313" key="3">
    <source>
        <dbReference type="EMBL" id="PZQ74753.1"/>
    </source>
</evidence>
<name>A0A2W5S4X6_VARPD</name>
<proteinExistence type="predicted"/>
<keyword evidence="2" id="KW-0732">Signal</keyword>
<feature type="region of interest" description="Disordered" evidence="1">
    <location>
        <begin position="19"/>
        <end position="42"/>
    </location>
</feature>
<dbReference type="Proteomes" id="UP000249135">
    <property type="component" value="Unassembled WGS sequence"/>
</dbReference>
<reference evidence="3 4" key="1">
    <citation type="submission" date="2017-08" db="EMBL/GenBank/DDBJ databases">
        <title>Infants hospitalized years apart are colonized by the same room-sourced microbial strains.</title>
        <authorList>
            <person name="Brooks B."/>
            <person name="Olm M.R."/>
            <person name="Firek B.A."/>
            <person name="Baker R."/>
            <person name="Thomas B.C."/>
            <person name="Morowitz M.J."/>
            <person name="Banfield J.F."/>
        </authorList>
    </citation>
    <scope>NUCLEOTIDE SEQUENCE [LARGE SCALE GENOMIC DNA]</scope>
    <source>
        <strain evidence="3">S2_005_003_R2_41</strain>
    </source>
</reference>
<organism evidence="3 4">
    <name type="scientific">Variovorax paradoxus</name>
    <dbReference type="NCBI Taxonomy" id="34073"/>
    <lineage>
        <taxon>Bacteria</taxon>
        <taxon>Pseudomonadati</taxon>
        <taxon>Pseudomonadota</taxon>
        <taxon>Betaproteobacteria</taxon>
        <taxon>Burkholderiales</taxon>
        <taxon>Comamonadaceae</taxon>
        <taxon>Variovorax</taxon>
    </lineage>
</organism>
<dbReference type="PROSITE" id="PS51257">
    <property type="entry name" value="PROKAR_LIPOPROTEIN"/>
    <property type="match status" value="1"/>
</dbReference>
<comment type="caution">
    <text evidence="3">The sequence shown here is derived from an EMBL/GenBank/DDBJ whole genome shotgun (WGS) entry which is preliminary data.</text>
</comment>
<feature type="signal peptide" evidence="2">
    <location>
        <begin position="1"/>
        <end position="18"/>
    </location>
</feature>
<gene>
    <name evidence="3" type="ORF">DI563_11465</name>
</gene>
<feature type="chain" id="PRO_5015937389" description="Lipoprotein" evidence="2">
    <location>
        <begin position="19"/>
        <end position="117"/>
    </location>
</feature>
<evidence type="ECO:0000256" key="1">
    <source>
        <dbReference type="SAM" id="MobiDB-lite"/>
    </source>
</evidence>
<feature type="compositionally biased region" description="Low complexity" evidence="1">
    <location>
        <begin position="26"/>
        <end position="42"/>
    </location>
</feature>
<accession>A0A2W5S4X6</accession>
<dbReference type="EMBL" id="QFPP01000115">
    <property type="protein sequence ID" value="PZQ74753.1"/>
    <property type="molecule type" value="Genomic_DNA"/>
</dbReference>